<dbReference type="InterPro" id="IPR016024">
    <property type="entry name" value="ARM-type_fold"/>
</dbReference>
<dbReference type="EMBL" id="JAUJYO010000013">
    <property type="protein sequence ID" value="KAK1300117.1"/>
    <property type="molecule type" value="Genomic_DNA"/>
</dbReference>
<evidence type="ECO:0000256" key="1">
    <source>
        <dbReference type="ARBA" id="ARBA00022737"/>
    </source>
</evidence>
<comment type="caution">
    <text evidence="2">The sequence shown here is derived from an EMBL/GenBank/DDBJ whole genome shotgun (WGS) entry which is preliminary data.</text>
</comment>
<accession>A0AAV9DFH4</accession>
<reference evidence="2" key="1">
    <citation type="journal article" date="2023" name="Nat. Commun.">
        <title>Diploid and tetraploid genomes of Acorus and the evolution of monocots.</title>
        <authorList>
            <person name="Ma L."/>
            <person name="Liu K.W."/>
            <person name="Li Z."/>
            <person name="Hsiao Y.Y."/>
            <person name="Qi Y."/>
            <person name="Fu T."/>
            <person name="Tang G.D."/>
            <person name="Zhang D."/>
            <person name="Sun W.H."/>
            <person name="Liu D.K."/>
            <person name="Li Y."/>
            <person name="Chen G.Z."/>
            <person name="Liu X.D."/>
            <person name="Liao X.Y."/>
            <person name="Jiang Y.T."/>
            <person name="Yu X."/>
            <person name="Hao Y."/>
            <person name="Huang J."/>
            <person name="Zhao X.W."/>
            <person name="Ke S."/>
            <person name="Chen Y.Y."/>
            <person name="Wu W.L."/>
            <person name="Hsu J.L."/>
            <person name="Lin Y.F."/>
            <person name="Huang M.D."/>
            <person name="Li C.Y."/>
            <person name="Huang L."/>
            <person name="Wang Z.W."/>
            <person name="Zhao X."/>
            <person name="Zhong W.Y."/>
            <person name="Peng D.H."/>
            <person name="Ahmad S."/>
            <person name="Lan S."/>
            <person name="Zhang J.S."/>
            <person name="Tsai W.C."/>
            <person name="Van de Peer Y."/>
            <person name="Liu Z.J."/>
        </authorList>
    </citation>
    <scope>NUCLEOTIDE SEQUENCE</scope>
    <source>
        <strain evidence="2">CP</strain>
    </source>
</reference>
<name>A0AAV9DFH4_ACOCL</name>
<evidence type="ECO:0000313" key="3">
    <source>
        <dbReference type="Proteomes" id="UP001180020"/>
    </source>
</evidence>
<protein>
    <recommendedName>
        <fullName evidence="4">ARM repeat superfamily protein</fullName>
    </recommendedName>
</protein>
<sequence length="189" mass="20341">MEMIPWGLFFDPTTGWSLIYALDGPGKRPCKTIKCCFTCIPLTISEEMFQSAISSLVYVVQSETATLASIAMEALGHIGLRARLPNLSCDSKPVAGDVLTILHEQLGKLLGGTDIKAIQKIIISLGHISMKETSSTCLNKALDLIFSLCRSKVEDVLFAAGEALSFIWGGVPVTADMILKSRANPSLPP</sequence>
<gene>
    <name evidence="2" type="ORF">QJS10_CPB13g00123</name>
</gene>
<reference evidence="2" key="2">
    <citation type="submission" date="2023-06" db="EMBL/GenBank/DDBJ databases">
        <authorList>
            <person name="Ma L."/>
            <person name="Liu K.-W."/>
            <person name="Li Z."/>
            <person name="Hsiao Y.-Y."/>
            <person name="Qi Y."/>
            <person name="Fu T."/>
            <person name="Tang G."/>
            <person name="Zhang D."/>
            <person name="Sun W.-H."/>
            <person name="Liu D.-K."/>
            <person name="Li Y."/>
            <person name="Chen G.-Z."/>
            <person name="Liu X.-D."/>
            <person name="Liao X.-Y."/>
            <person name="Jiang Y.-T."/>
            <person name="Yu X."/>
            <person name="Hao Y."/>
            <person name="Huang J."/>
            <person name="Zhao X.-W."/>
            <person name="Ke S."/>
            <person name="Chen Y.-Y."/>
            <person name="Wu W.-L."/>
            <person name="Hsu J.-L."/>
            <person name="Lin Y.-F."/>
            <person name="Huang M.-D."/>
            <person name="Li C.-Y."/>
            <person name="Huang L."/>
            <person name="Wang Z.-W."/>
            <person name="Zhao X."/>
            <person name="Zhong W.-Y."/>
            <person name="Peng D.-H."/>
            <person name="Ahmad S."/>
            <person name="Lan S."/>
            <person name="Zhang J.-S."/>
            <person name="Tsai W.-C."/>
            <person name="Van De Peer Y."/>
            <person name="Liu Z.-J."/>
        </authorList>
    </citation>
    <scope>NUCLEOTIDE SEQUENCE</scope>
    <source>
        <strain evidence="2">CP</strain>
        <tissue evidence="2">Leaves</tissue>
    </source>
</reference>
<dbReference type="SUPFAM" id="SSF48371">
    <property type="entry name" value="ARM repeat"/>
    <property type="match status" value="1"/>
</dbReference>
<keyword evidence="1" id="KW-0677">Repeat</keyword>
<dbReference type="PANTHER" id="PTHR23346:SF19">
    <property type="entry name" value="PROTEASOME ADAPTER AND SCAFFOLD PROTEIN ECM29"/>
    <property type="match status" value="1"/>
</dbReference>
<evidence type="ECO:0000313" key="2">
    <source>
        <dbReference type="EMBL" id="KAK1300117.1"/>
    </source>
</evidence>
<keyword evidence="3" id="KW-1185">Reference proteome</keyword>
<dbReference type="GO" id="GO:0005634">
    <property type="term" value="C:nucleus"/>
    <property type="evidence" value="ECO:0007669"/>
    <property type="project" value="TreeGrafter"/>
</dbReference>
<organism evidence="2 3">
    <name type="scientific">Acorus calamus</name>
    <name type="common">Sweet flag</name>
    <dbReference type="NCBI Taxonomy" id="4465"/>
    <lineage>
        <taxon>Eukaryota</taxon>
        <taxon>Viridiplantae</taxon>
        <taxon>Streptophyta</taxon>
        <taxon>Embryophyta</taxon>
        <taxon>Tracheophyta</taxon>
        <taxon>Spermatophyta</taxon>
        <taxon>Magnoliopsida</taxon>
        <taxon>Liliopsida</taxon>
        <taxon>Acoraceae</taxon>
        <taxon>Acorus</taxon>
    </lineage>
</organism>
<dbReference type="PANTHER" id="PTHR23346">
    <property type="entry name" value="TRANSLATIONAL ACTIVATOR GCN1-RELATED"/>
    <property type="match status" value="1"/>
</dbReference>
<proteinExistence type="predicted"/>
<dbReference type="Proteomes" id="UP001180020">
    <property type="component" value="Unassembled WGS sequence"/>
</dbReference>
<dbReference type="GO" id="GO:0005737">
    <property type="term" value="C:cytoplasm"/>
    <property type="evidence" value="ECO:0007669"/>
    <property type="project" value="TreeGrafter"/>
</dbReference>
<dbReference type="GO" id="GO:0036503">
    <property type="term" value="P:ERAD pathway"/>
    <property type="evidence" value="ECO:0007669"/>
    <property type="project" value="TreeGrafter"/>
</dbReference>
<evidence type="ECO:0008006" key="4">
    <source>
        <dbReference type="Google" id="ProtNLM"/>
    </source>
</evidence>
<dbReference type="AlphaFoldDB" id="A0AAV9DFH4"/>
<dbReference type="GO" id="GO:0060090">
    <property type="term" value="F:molecular adaptor activity"/>
    <property type="evidence" value="ECO:0007669"/>
    <property type="project" value="TreeGrafter"/>
</dbReference>